<keyword evidence="1" id="KW-0341">Growth regulation</keyword>
<name>A0A8J2HF13_COTCN</name>
<feature type="domain" description="SOCS box" evidence="8">
    <location>
        <begin position="140"/>
        <end position="189"/>
    </location>
</feature>
<dbReference type="AlphaFoldDB" id="A0A8J2HF13"/>
<evidence type="ECO:0000256" key="4">
    <source>
        <dbReference type="ARBA" id="ARBA00022999"/>
    </source>
</evidence>
<dbReference type="Pfam" id="PF07525">
    <property type="entry name" value="SOCS_box"/>
    <property type="match status" value="2"/>
</dbReference>
<feature type="non-terminal residue" evidence="9">
    <location>
        <position position="440"/>
    </location>
</feature>
<evidence type="ECO:0000256" key="6">
    <source>
        <dbReference type="SAM" id="MobiDB-lite"/>
    </source>
</evidence>
<evidence type="ECO:0000313" key="10">
    <source>
        <dbReference type="Proteomes" id="UP000786811"/>
    </source>
</evidence>
<dbReference type="SMART" id="SM00969">
    <property type="entry name" value="SOCS_box"/>
    <property type="match status" value="2"/>
</dbReference>
<evidence type="ECO:0000256" key="1">
    <source>
        <dbReference type="ARBA" id="ARBA00022604"/>
    </source>
</evidence>
<dbReference type="GO" id="GO:0046854">
    <property type="term" value="P:phosphatidylinositol phosphate biosynthetic process"/>
    <property type="evidence" value="ECO:0007669"/>
    <property type="project" value="TreeGrafter"/>
</dbReference>
<dbReference type="PANTHER" id="PTHR10155">
    <property type="entry name" value="PHOSPHATIDYLINOSITOL 3-KINASE REGULATORY SUBUNIT"/>
    <property type="match status" value="1"/>
</dbReference>
<dbReference type="Pfam" id="PF00017">
    <property type="entry name" value="SH2"/>
    <property type="match status" value="1"/>
</dbReference>
<keyword evidence="2" id="KW-0734">Signal transduction inhibitor</keyword>
<feature type="region of interest" description="Disordered" evidence="6">
    <location>
        <begin position="201"/>
        <end position="222"/>
    </location>
</feature>
<dbReference type="InterPro" id="IPR036860">
    <property type="entry name" value="SH2_dom_sf"/>
</dbReference>
<evidence type="ECO:0000259" key="7">
    <source>
        <dbReference type="PROSITE" id="PS50001"/>
    </source>
</evidence>
<sequence>SSLRRTSKTLSFVKRKSKQRKDQNQVCNHTTLSAKKKRSNWVLKFNCAKSKGSKNTDMPDQPNNSAECVCTGYRSTEEHPMGAGVVFNNHSIPQSPVLGPLPPSPVIDLSRFNPAEYPMEVCGLIEHYKDPSCCMFFEPMLTIPLHRNFAFPLQHLCRAVITTRTTYDGINKLQLPKTLKSYLKEYHYKQRVRDCDERARQQRAREMEEGVEPPPGYRPNYSSTIPVHPNGITVEDLTALFQAHVGIQAAAVTALSQMDITLVSNIERPAHTQVDYVHCLVPDLQSITACTFYWGKMDRYEAERLLDGKQEGTFLLRDSAQEEFLFSVSFRKYGKSLHARIEQWNHKFSFDSHDPGVYASDTPMLTIPLHRNFAFPLQHLCRAVITTRTTYDGINKLQLPKTLKSYLKEYHYKQRVRVRRLDSENDIMLYGRSISYLPMI</sequence>
<dbReference type="InterPro" id="IPR001496">
    <property type="entry name" value="SOCS_box"/>
</dbReference>
<feature type="compositionally biased region" description="Polar residues" evidence="6">
    <location>
        <begin position="1"/>
        <end position="10"/>
    </location>
</feature>
<feature type="domain" description="SOCS box" evidence="8">
    <location>
        <begin position="364"/>
        <end position="413"/>
    </location>
</feature>
<dbReference type="Gene3D" id="3.30.505.10">
    <property type="entry name" value="SH2 domain"/>
    <property type="match status" value="2"/>
</dbReference>
<organism evidence="9 10">
    <name type="scientific">Cotesia congregata</name>
    <name type="common">Parasitoid wasp</name>
    <name type="synonym">Apanteles congregatus</name>
    <dbReference type="NCBI Taxonomy" id="51543"/>
    <lineage>
        <taxon>Eukaryota</taxon>
        <taxon>Metazoa</taxon>
        <taxon>Ecdysozoa</taxon>
        <taxon>Arthropoda</taxon>
        <taxon>Hexapoda</taxon>
        <taxon>Insecta</taxon>
        <taxon>Pterygota</taxon>
        <taxon>Neoptera</taxon>
        <taxon>Endopterygota</taxon>
        <taxon>Hymenoptera</taxon>
        <taxon>Apocrita</taxon>
        <taxon>Ichneumonoidea</taxon>
        <taxon>Braconidae</taxon>
        <taxon>Microgastrinae</taxon>
        <taxon>Cotesia</taxon>
    </lineage>
</organism>
<dbReference type="PROSITE" id="PS50225">
    <property type="entry name" value="SOCS"/>
    <property type="match status" value="2"/>
</dbReference>
<dbReference type="GO" id="GO:0009968">
    <property type="term" value="P:negative regulation of signal transduction"/>
    <property type="evidence" value="ECO:0007669"/>
    <property type="project" value="UniProtKB-KW"/>
</dbReference>
<dbReference type="PROSITE" id="PS50001">
    <property type="entry name" value="SH2"/>
    <property type="match status" value="1"/>
</dbReference>
<evidence type="ECO:0000256" key="3">
    <source>
        <dbReference type="ARBA" id="ARBA00022786"/>
    </source>
</evidence>
<dbReference type="GO" id="GO:0035556">
    <property type="term" value="P:intracellular signal transduction"/>
    <property type="evidence" value="ECO:0007669"/>
    <property type="project" value="InterPro"/>
</dbReference>
<keyword evidence="10" id="KW-1185">Reference proteome</keyword>
<dbReference type="SMART" id="SM00253">
    <property type="entry name" value="SOCS"/>
    <property type="match status" value="2"/>
</dbReference>
<comment type="caution">
    <text evidence="9">The sequence shown here is derived from an EMBL/GenBank/DDBJ whole genome shotgun (WGS) entry which is preliminary data.</text>
</comment>
<dbReference type="EMBL" id="CAJNRD030001120">
    <property type="protein sequence ID" value="CAG5093893.1"/>
    <property type="molecule type" value="Genomic_DNA"/>
</dbReference>
<dbReference type="InterPro" id="IPR036036">
    <property type="entry name" value="SOCS_box-like_dom_sf"/>
</dbReference>
<dbReference type="InterPro" id="IPR000980">
    <property type="entry name" value="SH2"/>
</dbReference>
<keyword evidence="4 5" id="KW-0727">SH2 domain</keyword>
<dbReference type="OrthoDB" id="5979828at2759"/>
<dbReference type="GO" id="GO:0046935">
    <property type="term" value="F:1-phosphatidylinositol-3-kinase regulator activity"/>
    <property type="evidence" value="ECO:0007669"/>
    <property type="project" value="TreeGrafter"/>
</dbReference>
<reference evidence="9" key="1">
    <citation type="submission" date="2021-04" db="EMBL/GenBank/DDBJ databases">
        <authorList>
            <person name="Chebbi M.A.C M."/>
        </authorList>
    </citation>
    <scope>NUCLEOTIDE SEQUENCE</scope>
</reference>
<dbReference type="SUPFAM" id="SSF55550">
    <property type="entry name" value="SH2 domain"/>
    <property type="match status" value="1"/>
</dbReference>
<feature type="domain" description="SH2" evidence="7">
    <location>
        <begin position="292"/>
        <end position="397"/>
    </location>
</feature>
<evidence type="ECO:0000313" key="9">
    <source>
        <dbReference type="EMBL" id="CAG5093893.1"/>
    </source>
</evidence>
<evidence type="ECO:0000256" key="2">
    <source>
        <dbReference type="ARBA" id="ARBA00022700"/>
    </source>
</evidence>
<proteinExistence type="predicted"/>
<dbReference type="CDD" id="cd09923">
    <property type="entry name" value="SH2_SOCS_family"/>
    <property type="match status" value="1"/>
</dbReference>
<evidence type="ECO:0000259" key="8">
    <source>
        <dbReference type="PROSITE" id="PS50225"/>
    </source>
</evidence>
<dbReference type="SUPFAM" id="SSF158235">
    <property type="entry name" value="SOCS box-like"/>
    <property type="match status" value="2"/>
</dbReference>
<accession>A0A8J2HF13</accession>
<gene>
    <name evidence="9" type="ORF">HICCMSTLAB_LOCUS7219</name>
</gene>
<dbReference type="Proteomes" id="UP000786811">
    <property type="component" value="Unassembled WGS sequence"/>
</dbReference>
<evidence type="ECO:0000256" key="5">
    <source>
        <dbReference type="PROSITE-ProRule" id="PRU00191"/>
    </source>
</evidence>
<feature type="non-terminal residue" evidence="9">
    <location>
        <position position="1"/>
    </location>
</feature>
<dbReference type="GO" id="GO:0005942">
    <property type="term" value="C:phosphatidylinositol 3-kinase complex"/>
    <property type="evidence" value="ECO:0007669"/>
    <property type="project" value="TreeGrafter"/>
</dbReference>
<protein>
    <submittedName>
        <fullName evidence="9">Similar to SOCS5: Suppressor of cytokine signaling 5 (Homo sapiens)</fullName>
    </submittedName>
</protein>
<dbReference type="PANTHER" id="PTHR10155:SF0">
    <property type="entry name" value="SUPPRESSOR OF CYTOKINE SIGNALING AT 36E, ISOFORM D"/>
    <property type="match status" value="1"/>
</dbReference>
<dbReference type="SMART" id="SM00252">
    <property type="entry name" value="SH2"/>
    <property type="match status" value="1"/>
</dbReference>
<feature type="region of interest" description="Disordered" evidence="6">
    <location>
        <begin position="1"/>
        <end position="25"/>
    </location>
</feature>
<keyword evidence="3" id="KW-0833">Ubl conjugation pathway</keyword>